<dbReference type="Pfam" id="PF08239">
    <property type="entry name" value="SH3_3"/>
    <property type="match status" value="1"/>
</dbReference>
<gene>
    <name evidence="3" type="ORF">ACFQ38_09480</name>
</gene>
<feature type="domain" description="SH3b" evidence="2">
    <location>
        <begin position="28"/>
        <end position="91"/>
    </location>
</feature>
<keyword evidence="1" id="KW-0732">Signal</keyword>
<dbReference type="RefSeq" id="WP_336822712.1">
    <property type="nucleotide sequence ID" value="NZ_JBHTLT010000044.1"/>
</dbReference>
<proteinExistence type="predicted"/>
<protein>
    <submittedName>
        <fullName evidence="3">SH3 domain-containing protein</fullName>
    </submittedName>
</protein>
<feature type="signal peptide" evidence="1">
    <location>
        <begin position="1"/>
        <end position="18"/>
    </location>
</feature>
<dbReference type="PROSITE" id="PS51781">
    <property type="entry name" value="SH3B"/>
    <property type="match status" value="1"/>
</dbReference>
<dbReference type="Proteomes" id="UP001597231">
    <property type="component" value="Unassembled WGS sequence"/>
</dbReference>
<feature type="chain" id="PRO_5047383549" evidence="1">
    <location>
        <begin position="19"/>
        <end position="254"/>
    </location>
</feature>
<reference evidence="4" key="1">
    <citation type="journal article" date="2019" name="Int. J. Syst. Evol. Microbiol.">
        <title>The Global Catalogue of Microorganisms (GCM) 10K type strain sequencing project: providing services to taxonomists for standard genome sequencing and annotation.</title>
        <authorList>
            <consortium name="The Broad Institute Genomics Platform"/>
            <consortium name="The Broad Institute Genome Sequencing Center for Infectious Disease"/>
            <person name="Wu L."/>
            <person name="Ma J."/>
        </authorList>
    </citation>
    <scope>NUCLEOTIDE SEQUENCE [LARGE SCALE GENOMIC DNA]</scope>
    <source>
        <strain evidence="4">CCUG 53915</strain>
    </source>
</reference>
<evidence type="ECO:0000313" key="3">
    <source>
        <dbReference type="EMBL" id="MFD1205331.1"/>
    </source>
</evidence>
<dbReference type="PROSITE" id="PS51257">
    <property type="entry name" value="PROKAR_LIPOPROTEIN"/>
    <property type="match status" value="1"/>
</dbReference>
<evidence type="ECO:0000256" key="1">
    <source>
        <dbReference type="SAM" id="SignalP"/>
    </source>
</evidence>
<dbReference type="InterPro" id="IPR003646">
    <property type="entry name" value="SH3-like_bac-type"/>
</dbReference>
<comment type="caution">
    <text evidence="3">The sequence shown here is derived from an EMBL/GenBank/DDBJ whole genome shotgun (WGS) entry which is preliminary data.</text>
</comment>
<name>A0ABW3TWV2_9BACL</name>
<accession>A0ABW3TWV2</accession>
<dbReference type="Gene3D" id="2.30.30.40">
    <property type="entry name" value="SH3 Domains"/>
    <property type="match status" value="1"/>
</dbReference>
<dbReference type="EMBL" id="JBHTLT010000044">
    <property type="protein sequence ID" value="MFD1205331.1"/>
    <property type="molecule type" value="Genomic_DNA"/>
</dbReference>
<evidence type="ECO:0000313" key="4">
    <source>
        <dbReference type="Proteomes" id="UP001597231"/>
    </source>
</evidence>
<evidence type="ECO:0000259" key="2">
    <source>
        <dbReference type="PROSITE" id="PS51781"/>
    </source>
</evidence>
<sequence length="254" mass="28202">MRKIMAAIMVLILGCSYAFPLHTTVAAKTEMYVNAKNDIILRVEPKQNGKRIGTITNHSKVTVLSSSNGWSYVQSGKSKGYVYTSALSKQNPQAALTTITGGLTPKDGLILTYEPSFLEKKKETFHVEKEDEYTYLYNKKSHLYPDLSNFTYIEDGKRLLMGVSSSDFIFVNVPLPLKQGAYTVDSSMMFEEQKVLVESTTKTISVKAGTFKNVVILRYPSGSRVYFAKGIGVLKITGKNGETFTELVSVKEGK</sequence>
<organism evidence="3 4">
    <name type="scientific">Sporosarcina contaminans</name>
    <dbReference type="NCBI Taxonomy" id="633403"/>
    <lineage>
        <taxon>Bacteria</taxon>
        <taxon>Bacillati</taxon>
        <taxon>Bacillota</taxon>
        <taxon>Bacilli</taxon>
        <taxon>Bacillales</taxon>
        <taxon>Caryophanaceae</taxon>
        <taxon>Sporosarcina</taxon>
    </lineage>
</organism>
<keyword evidence="4" id="KW-1185">Reference proteome</keyword>